<evidence type="ECO:0000256" key="5">
    <source>
        <dbReference type="ARBA" id="ARBA00023159"/>
    </source>
</evidence>
<feature type="domain" description="Myb-like" evidence="9">
    <location>
        <begin position="81"/>
        <end position="132"/>
    </location>
</feature>
<reference evidence="11 12" key="1">
    <citation type="journal article" date="2010" name="PLoS Biol.">
        <title>Multi-platform next-generation sequencing of the domestic turkey (Meleagris gallopavo): genome assembly and analysis.</title>
        <authorList>
            <person name="Dalloul R.A."/>
            <person name="Long J.A."/>
            <person name="Zimin A.V."/>
            <person name="Aslam L."/>
            <person name="Beal K."/>
            <person name="Blomberg L.A."/>
            <person name="Bouffard P."/>
            <person name="Burt D.W."/>
            <person name="Crasta O."/>
            <person name="Crooijmans R.P."/>
            <person name="Cooper K."/>
            <person name="Coulombe R.A."/>
            <person name="De S."/>
            <person name="Delany M.E."/>
            <person name="Dodgson J.B."/>
            <person name="Dong J.J."/>
            <person name="Evans C."/>
            <person name="Frederickson K.M."/>
            <person name="Flicek P."/>
            <person name="Florea L."/>
            <person name="Folkerts O."/>
            <person name="Groenen M.A."/>
            <person name="Harkins T.T."/>
            <person name="Herrero J."/>
            <person name="Hoffmann S."/>
            <person name="Megens H.J."/>
            <person name="Jiang A."/>
            <person name="de Jong P."/>
            <person name="Kaiser P."/>
            <person name="Kim H."/>
            <person name="Kim K.W."/>
            <person name="Kim S."/>
            <person name="Langenberger D."/>
            <person name="Lee M.K."/>
            <person name="Lee T."/>
            <person name="Mane S."/>
            <person name="Marcais G."/>
            <person name="Marz M."/>
            <person name="McElroy A.P."/>
            <person name="Modise T."/>
            <person name="Nefedov M."/>
            <person name="Notredame C."/>
            <person name="Paton I.R."/>
            <person name="Payne W.S."/>
            <person name="Pertea G."/>
            <person name="Prickett D."/>
            <person name="Puiu D."/>
            <person name="Qioa D."/>
            <person name="Raineri E."/>
            <person name="Ruffier M."/>
            <person name="Salzberg S.L."/>
            <person name="Schatz M.C."/>
            <person name="Scheuring C."/>
            <person name="Schmidt C.J."/>
            <person name="Schroeder S."/>
            <person name="Searle S.M."/>
            <person name="Smith E.J."/>
            <person name="Smith J."/>
            <person name="Sonstegard T.S."/>
            <person name="Stadler P.F."/>
            <person name="Tafer H."/>
            <person name="Tu Z.J."/>
            <person name="Van Tassell C.P."/>
            <person name="Vilella A.J."/>
            <person name="Williams K.P."/>
            <person name="Yorke J.A."/>
            <person name="Zhang L."/>
            <person name="Zhang H.B."/>
            <person name="Zhang X."/>
            <person name="Zhang Y."/>
            <person name="Reed K.M."/>
        </authorList>
    </citation>
    <scope>NUCLEOTIDE SEQUENCE [LARGE SCALE GENOMIC DNA]</scope>
</reference>
<protein>
    <recommendedName>
        <fullName evidence="13">MYB proto-oncogene like 1</fullName>
    </recommendedName>
</protein>
<keyword evidence="5" id="KW-0010">Activator</keyword>
<evidence type="ECO:0000256" key="1">
    <source>
        <dbReference type="ARBA" id="ARBA00004123"/>
    </source>
</evidence>
<dbReference type="GO" id="GO:0000981">
    <property type="term" value="F:DNA-binding transcription factor activity, RNA polymerase II-specific"/>
    <property type="evidence" value="ECO:0007669"/>
    <property type="project" value="TreeGrafter"/>
</dbReference>
<dbReference type="Pfam" id="PF07988">
    <property type="entry name" value="LMSTEN"/>
    <property type="match status" value="1"/>
</dbReference>
<evidence type="ECO:0000259" key="10">
    <source>
        <dbReference type="PROSITE" id="PS51294"/>
    </source>
</evidence>
<dbReference type="FunFam" id="1.10.10.60:FF:000042">
    <property type="entry name" value="Transcriptional activator Myb isoform A"/>
    <property type="match status" value="1"/>
</dbReference>
<dbReference type="InterPro" id="IPR001005">
    <property type="entry name" value="SANT/Myb"/>
</dbReference>
<organism evidence="11 12">
    <name type="scientific">Meleagris gallopavo</name>
    <name type="common">Wild turkey</name>
    <dbReference type="NCBI Taxonomy" id="9103"/>
    <lineage>
        <taxon>Eukaryota</taxon>
        <taxon>Metazoa</taxon>
        <taxon>Chordata</taxon>
        <taxon>Craniata</taxon>
        <taxon>Vertebrata</taxon>
        <taxon>Euteleostomi</taxon>
        <taxon>Archelosauria</taxon>
        <taxon>Archosauria</taxon>
        <taxon>Dinosauria</taxon>
        <taxon>Saurischia</taxon>
        <taxon>Theropoda</taxon>
        <taxon>Coelurosauria</taxon>
        <taxon>Aves</taxon>
        <taxon>Neognathae</taxon>
        <taxon>Galloanserae</taxon>
        <taxon>Galliformes</taxon>
        <taxon>Phasianidae</taxon>
        <taxon>Meleagridinae</taxon>
        <taxon>Meleagris</taxon>
    </lineage>
</organism>
<evidence type="ECO:0000256" key="7">
    <source>
        <dbReference type="ARBA" id="ARBA00023242"/>
    </source>
</evidence>
<dbReference type="AlphaFoldDB" id="H9H1U0"/>
<dbReference type="PANTHER" id="PTHR45614">
    <property type="entry name" value="MYB PROTEIN-RELATED"/>
    <property type="match status" value="1"/>
</dbReference>
<comment type="subcellular location">
    <subcellularLocation>
        <location evidence="1">Nucleus</location>
    </subcellularLocation>
</comment>
<dbReference type="GO" id="GO:0000978">
    <property type="term" value="F:RNA polymerase II cis-regulatory region sequence-specific DNA binding"/>
    <property type="evidence" value="ECO:0007669"/>
    <property type="project" value="TreeGrafter"/>
</dbReference>
<evidence type="ECO:0000256" key="8">
    <source>
        <dbReference type="SAM" id="MobiDB-lite"/>
    </source>
</evidence>
<sequence>VATRGSSEEDDDFQYADHDYEVSQQRSLKKICNRVKWTRDEDEKLKKLVEQNGTDDWAFIASHLQNRSDFQCQHRWQKVLNPELIKGPWTKEEDQRVIELVQKYGPKRWSLIAKHLKGRIGKQCRERWHNHLNPEVKKSSWTEEEDRVIYEAHKRLGNRWAEIAKLLPGRTDNSIKNHWNSTMRRKVEQEGYLQDGTKSSSERSGSSTLPQKPCVTMEHLHTQNQFYIPVQTHIPVYQYASPEDSCIEHASASANLVQSFIDDDPDKEKKIKELELLLMSAENEIRRKRLSSQAGSLPSWSGSFVMEDCVPNTLNSLGEQTSEFYSIDETQGTSVQQNSPTKYLAVEANAVLSSLQTIPEFAETLELIESDPLAWSDVTSFDLSEAIASPVKPAPLKLMRIQHNERAAECQFNVSVMLDGKKHSSISGEEEAVFPTTPNVTKYSTPPAILRKKKRLRVGQSPVNELNDGLCNDAISVALKHTPVKTLPFSPSQFFNTCAGNEQFNLENPAFTSTPICGQKVLITTPLHKETTPTDQKENAGFRTPTIRRSLLGSTPRTPTPFKNALAAQEKKYGPLKLTSQPLAFLEEDIREVLKEETGTDIFLKEEDDSVYKSCKQEHNSSKKVRKSLVLDAWEKEELGAQLFTEDSGLDVQPNYDWEAVVYGKTEDQLIMTEQARRYLNTYTATSNTSRALIL</sequence>
<feature type="region of interest" description="Disordered" evidence="8">
    <location>
        <begin position="186"/>
        <end position="212"/>
    </location>
</feature>
<feature type="domain" description="HTH myb-type" evidence="10">
    <location>
        <begin position="137"/>
        <end position="187"/>
    </location>
</feature>
<feature type="domain" description="HTH myb-type" evidence="10">
    <location>
        <begin position="81"/>
        <end position="136"/>
    </location>
</feature>
<keyword evidence="3" id="KW-0805">Transcription regulation</keyword>
<dbReference type="FunFam" id="1.10.10.60:FF:000010">
    <property type="entry name" value="Transcriptional activator Myb isoform A"/>
    <property type="match status" value="1"/>
</dbReference>
<dbReference type="InterPro" id="IPR009057">
    <property type="entry name" value="Homeodomain-like_sf"/>
</dbReference>
<evidence type="ECO:0000256" key="2">
    <source>
        <dbReference type="ARBA" id="ARBA00022737"/>
    </source>
</evidence>
<evidence type="ECO:0008006" key="13">
    <source>
        <dbReference type="Google" id="ProtNLM"/>
    </source>
</evidence>
<dbReference type="FunFam" id="1.10.10.60:FF:000016">
    <property type="entry name" value="Transcriptional activator Myb isoform A"/>
    <property type="match status" value="1"/>
</dbReference>
<name>H9H1U0_MELGA</name>
<dbReference type="Pfam" id="PF09316">
    <property type="entry name" value="Cmyb_C"/>
    <property type="match status" value="1"/>
</dbReference>
<dbReference type="HOGENOM" id="CLU_988800_0_0_1"/>
<dbReference type="GeneTree" id="ENSGT00940000157709"/>
<dbReference type="Gene3D" id="1.10.10.60">
    <property type="entry name" value="Homeodomain-like"/>
    <property type="match status" value="3"/>
</dbReference>
<dbReference type="SMART" id="SM00717">
    <property type="entry name" value="SANT"/>
    <property type="match status" value="3"/>
</dbReference>
<reference evidence="11" key="3">
    <citation type="submission" date="2025-09" db="UniProtKB">
        <authorList>
            <consortium name="Ensembl"/>
        </authorList>
    </citation>
    <scope>IDENTIFICATION</scope>
</reference>
<dbReference type="Proteomes" id="UP000001645">
    <property type="component" value="Chromosome 3"/>
</dbReference>
<dbReference type="Ensembl" id="ENSMGAT00000012612.3">
    <property type="protein sequence ID" value="ENSMGAP00000011731.3"/>
    <property type="gene ID" value="ENSMGAG00000011229.3"/>
</dbReference>
<dbReference type="PROSITE" id="PS50090">
    <property type="entry name" value="MYB_LIKE"/>
    <property type="match status" value="3"/>
</dbReference>
<dbReference type="Bgee" id="ENSMGAG00000011229">
    <property type="expression patterns" value="Expressed in bursa of Fabricius and 12 other cell types or tissues"/>
</dbReference>
<proteinExistence type="predicted"/>
<evidence type="ECO:0000313" key="12">
    <source>
        <dbReference type="Proteomes" id="UP000001645"/>
    </source>
</evidence>
<evidence type="ECO:0000256" key="3">
    <source>
        <dbReference type="ARBA" id="ARBA00023015"/>
    </source>
</evidence>
<dbReference type="InterPro" id="IPR050560">
    <property type="entry name" value="MYB_TF"/>
</dbReference>
<feature type="domain" description="HTH myb-type" evidence="10">
    <location>
        <begin position="29"/>
        <end position="80"/>
    </location>
</feature>
<evidence type="ECO:0000259" key="9">
    <source>
        <dbReference type="PROSITE" id="PS50090"/>
    </source>
</evidence>
<dbReference type="InterPro" id="IPR017930">
    <property type="entry name" value="Myb_dom"/>
</dbReference>
<evidence type="ECO:0000256" key="6">
    <source>
        <dbReference type="ARBA" id="ARBA00023163"/>
    </source>
</evidence>
<accession>H9H1U0</accession>
<evidence type="ECO:0000256" key="4">
    <source>
        <dbReference type="ARBA" id="ARBA00023125"/>
    </source>
</evidence>
<keyword evidence="4" id="KW-0238">DNA-binding</keyword>
<keyword evidence="6" id="KW-0804">Transcription</keyword>
<feature type="domain" description="Myb-like" evidence="9">
    <location>
        <begin position="133"/>
        <end position="183"/>
    </location>
</feature>
<keyword evidence="2" id="KW-0677">Repeat</keyword>
<dbReference type="Pfam" id="PF00249">
    <property type="entry name" value="Myb_DNA-binding"/>
    <property type="match status" value="1"/>
</dbReference>
<dbReference type="Pfam" id="PF13921">
    <property type="entry name" value="Myb_DNA-bind_6"/>
    <property type="match status" value="1"/>
</dbReference>
<gene>
    <name evidence="11" type="primary">MYBL1</name>
</gene>
<reference evidence="11" key="2">
    <citation type="submission" date="2025-08" db="UniProtKB">
        <authorList>
            <consortium name="Ensembl"/>
        </authorList>
    </citation>
    <scope>IDENTIFICATION</scope>
</reference>
<dbReference type="PANTHER" id="PTHR45614:SF9">
    <property type="entry name" value="MYB-RELATED PROTEIN A"/>
    <property type="match status" value="1"/>
</dbReference>
<dbReference type="CDD" id="cd00167">
    <property type="entry name" value="SANT"/>
    <property type="match status" value="3"/>
</dbReference>
<keyword evidence="12" id="KW-1185">Reference proteome</keyword>
<evidence type="ECO:0000313" key="11">
    <source>
        <dbReference type="Ensembl" id="ENSMGAP00000011731.3"/>
    </source>
</evidence>
<dbReference type="InterPro" id="IPR012642">
    <property type="entry name" value="Tscrpt_reg_Wos2-domain"/>
</dbReference>
<dbReference type="GO" id="GO:0005634">
    <property type="term" value="C:nucleus"/>
    <property type="evidence" value="ECO:0007669"/>
    <property type="project" value="UniProtKB-SubCell"/>
</dbReference>
<dbReference type="InterPro" id="IPR015395">
    <property type="entry name" value="C-myb_C"/>
</dbReference>
<dbReference type="PROSITE" id="PS51294">
    <property type="entry name" value="HTH_MYB"/>
    <property type="match status" value="3"/>
</dbReference>
<feature type="domain" description="Myb-like" evidence="9">
    <location>
        <begin position="33"/>
        <end position="80"/>
    </location>
</feature>
<keyword evidence="7" id="KW-0539">Nucleus</keyword>
<dbReference type="SUPFAM" id="SSF46689">
    <property type="entry name" value="Homeodomain-like"/>
    <property type="match status" value="2"/>
</dbReference>